<dbReference type="EMBL" id="MPOH02000019">
    <property type="protein sequence ID" value="OQD52694.1"/>
    <property type="molecule type" value="Genomic_DNA"/>
</dbReference>
<sequence>MAQSAGVPDITGGGVESPVGMRLNQIPLDPGGSSPGGRLPGGQRDLASSPAQKQAAAKAIEDHIEPDTKKAGDWADTETGAAVRAFAPKDGDGWITSGALKKAHETWDGQVKNLMSRLASEKAALRSTNTVLRNTDLGVGTDVRRVSPIEGY</sequence>
<gene>
    <name evidence="2" type="ORF">BM536_031700</name>
</gene>
<evidence type="ECO:0000256" key="1">
    <source>
        <dbReference type="SAM" id="MobiDB-lite"/>
    </source>
</evidence>
<feature type="compositionally biased region" description="Low complexity" evidence="1">
    <location>
        <begin position="47"/>
        <end position="58"/>
    </location>
</feature>
<reference evidence="2 3" key="2">
    <citation type="submission" date="2017-02" db="EMBL/GenBank/DDBJ databases">
        <title>Draft genome sequence of Streptomyces phaeoluteigriseus type strain DSM41896.</title>
        <authorList>
            <person name="Salih T.S."/>
            <person name="Algora Gallardo L."/>
            <person name="Melo Santos T."/>
            <person name="Filgueira Martinez S."/>
            <person name="Herron P.R."/>
        </authorList>
    </citation>
    <scope>NUCLEOTIDE SEQUENCE [LARGE SCALE GENOMIC DNA]</scope>
    <source>
        <strain evidence="2 3">DSM 41896</strain>
    </source>
</reference>
<evidence type="ECO:0000313" key="3">
    <source>
        <dbReference type="Proteomes" id="UP000184286"/>
    </source>
</evidence>
<dbReference type="STRING" id="114686.BM536_031700"/>
<accession>A0A1V6MJS3</accession>
<feature type="region of interest" description="Disordered" evidence="1">
    <location>
        <begin position="1"/>
        <end position="73"/>
    </location>
</feature>
<organism evidence="2 3">
    <name type="scientific">Streptomyces phaeoluteigriseus</name>
    <dbReference type="NCBI Taxonomy" id="114686"/>
    <lineage>
        <taxon>Bacteria</taxon>
        <taxon>Bacillati</taxon>
        <taxon>Actinomycetota</taxon>
        <taxon>Actinomycetes</taxon>
        <taxon>Kitasatosporales</taxon>
        <taxon>Streptomycetaceae</taxon>
        <taxon>Streptomyces</taxon>
        <taxon>Streptomyces aurantiacus group</taxon>
    </lineage>
</organism>
<reference evidence="3" key="1">
    <citation type="submission" date="2016-11" db="EMBL/GenBank/DDBJ databases">
        <authorList>
            <person name="Schniete J.K."/>
            <person name="Salih T."/>
            <person name="Algora Gallardo L."/>
            <person name="Martinez Fernandez S."/>
            <person name="Herron P.R."/>
        </authorList>
    </citation>
    <scope>NUCLEOTIDE SEQUENCE [LARGE SCALE GENOMIC DNA]</scope>
    <source>
        <strain evidence="3">DSM 41896</strain>
    </source>
</reference>
<dbReference type="OrthoDB" id="4331735at2"/>
<comment type="caution">
    <text evidence="2">The sequence shown here is derived from an EMBL/GenBank/DDBJ whole genome shotgun (WGS) entry which is preliminary data.</text>
</comment>
<evidence type="ECO:0000313" key="2">
    <source>
        <dbReference type="EMBL" id="OQD52694.1"/>
    </source>
</evidence>
<protein>
    <submittedName>
        <fullName evidence="2">Uncharacterized protein</fullName>
    </submittedName>
</protein>
<dbReference type="Proteomes" id="UP000184286">
    <property type="component" value="Unassembled WGS sequence"/>
</dbReference>
<feature type="compositionally biased region" description="Basic and acidic residues" evidence="1">
    <location>
        <begin position="59"/>
        <end position="73"/>
    </location>
</feature>
<name>A0A1V6MJS3_9ACTN</name>
<dbReference type="AlphaFoldDB" id="A0A1V6MJS3"/>
<proteinExistence type="predicted"/>